<gene>
    <name evidence="3" type="ORF">SAMN05660236_5784</name>
</gene>
<dbReference type="InterPro" id="IPR010559">
    <property type="entry name" value="Sig_transdc_His_kin_internal"/>
</dbReference>
<evidence type="ECO:0000313" key="4">
    <source>
        <dbReference type="Proteomes" id="UP000190961"/>
    </source>
</evidence>
<feature type="transmembrane region" description="Helical" evidence="1">
    <location>
        <begin position="72"/>
        <end position="93"/>
    </location>
</feature>
<dbReference type="EMBL" id="FUZU01000005">
    <property type="protein sequence ID" value="SKC89178.1"/>
    <property type="molecule type" value="Genomic_DNA"/>
</dbReference>
<dbReference type="Gene3D" id="3.30.565.10">
    <property type="entry name" value="Histidine kinase-like ATPase, C-terminal domain"/>
    <property type="match status" value="1"/>
</dbReference>
<evidence type="ECO:0000256" key="1">
    <source>
        <dbReference type="SAM" id="Phobius"/>
    </source>
</evidence>
<dbReference type="InterPro" id="IPR036890">
    <property type="entry name" value="HATPase_C_sf"/>
</dbReference>
<reference evidence="3 4" key="1">
    <citation type="submission" date="2017-02" db="EMBL/GenBank/DDBJ databases">
        <authorList>
            <person name="Peterson S.W."/>
        </authorList>
    </citation>
    <scope>NUCLEOTIDE SEQUENCE [LARGE SCALE GENOMIC DNA]</scope>
    <source>
        <strain evidence="3 4">DSM 25262</strain>
    </source>
</reference>
<dbReference type="PANTHER" id="PTHR34220">
    <property type="entry name" value="SENSOR HISTIDINE KINASE YPDA"/>
    <property type="match status" value="1"/>
</dbReference>
<feature type="transmembrane region" description="Helical" evidence="1">
    <location>
        <begin position="128"/>
        <end position="147"/>
    </location>
</feature>
<organism evidence="3 4">
    <name type="scientific">Ohtaekwangia koreensis</name>
    <dbReference type="NCBI Taxonomy" id="688867"/>
    <lineage>
        <taxon>Bacteria</taxon>
        <taxon>Pseudomonadati</taxon>
        <taxon>Bacteroidota</taxon>
        <taxon>Cytophagia</taxon>
        <taxon>Cytophagales</taxon>
        <taxon>Fulvivirgaceae</taxon>
        <taxon>Ohtaekwangia</taxon>
    </lineage>
</organism>
<dbReference type="InterPro" id="IPR050640">
    <property type="entry name" value="Bact_2-comp_sensor_kinase"/>
</dbReference>
<feature type="transmembrane region" description="Helical" evidence="1">
    <location>
        <begin position="45"/>
        <end position="63"/>
    </location>
</feature>
<dbReference type="STRING" id="688867.SAMN05660236_5784"/>
<feature type="domain" description="Signal transduction histidine kinase internal region" evidence="2">
    <location>
        <begin position="161"/>
        <end position="240"/>
    </location>
</feature>
<dbReference type="GO" id="GO:0016020">
    <property type="term" value="C:membrane"/>
    <property type="evidence" value="ECO:0007669"/>
    <property type="project" value="InterPro"/>
</dbReference>
<dbReference type="SUPFAM" id="SSF55874">
    <property type="entry name" value="ATPase domain of HSP90 chaperone/DNA topoisomerase II/histidine kinase"/>
    <property type="match status" value="1"/>
</dbReference>
<dbReference type="OrthoDB" id="9792992at2"/>
<accession>A0A1T5MMN6</accession>
<feature type="transmembrane region" description="Helical" evidence="1">
    <location>
        <begin position="7"/>
        <end position="25"/>
    </location>
</feature>
<dbReference type="AlphaFoldDB" id="A0A1T5MMN6"/>
<dbReference type="PANTHER" id="PTHR34220:SF7">
    <property type="entry name" value="SENSOR HISTIDINE KINASE YPDA"/>
    <property type="match status" value="1"/>
</dbReference>
<proteinExistence type="predicted"/>
<dbReference type="Proteomes" id="UP000190961">
    <property type="component" value="Unassembled WGS sequence"/>
</dbReference>
<evidence type="ECO:0000259" key="2">
    <source>
        <dbReference type="Pfam" id="PF06580"/>
    </source>
</evidence>
<evidence type="ECO:0000313" key="3">
    <source>
        <dbReference type="EMBL" id="SKC89178.1"/>
    </source>
</evidence>
<dbReference type="GO" id="GO:0000155">
    <property type="term" value="F:phosphorelay sensor kinase activity"/>
    <property type="evidence" value="ECO:0007669"/>
    <property type="project" value="InterPro"/>
</dbReference>
<keyword evidence="1" id="KW-1133">Transmembrane helix</keyword>
<keyword evidence="1" id="KW-0812">Transmembrane</keyword>
<name>A0A1T5MMN6_9BACT</name>
<keyword evidence="1" id="KW-0472">Membrane</keyword>
<keyword evidence="3" id="KW-0808">Transferase</keyword>
<dbReference type="RefSeq" id="WP_079690283.1">
    <property type="nucleotide sequence ID" value="NZ_FUZU01000005.1"/>
</dbReference>
<sequence length="350" mass="40188">MITNRKHLVWHITGCILFLALPLFLFPHPPGEKDFIFSKPTQRDFIGNIIMLAFFYINYFLLIPKLYYKQKYILYTIAIITGFLIITLVPSFLTGHNPFSKSMDISLPPGMHPMPGVKPDGFTFIEEIRHHIFLYVTVILFSVLLRVRSRLFKTEIARNNAEILSLKAQINPHFLFNTMNNIYALSVREKASATASSILKLSGLMRYVVTETGHGFVSLDKEISYINDYIELQRMRLDKRVALSYKVSGNITGQQIAPLLMIPFIENAFKHGVNPDEDSSINIHIEITALELKIIVENNKVKVALDPHMKSGHGIENTKSRLQLLYPSRHFLILSEDDNHFRVHLTIHLT</sequence>
<keyword evidence="4" id="KW-1185">Reference proteome</keyword>
<dbReference type="Pfam" id="PF06580">
    <property type="entry name" value="His_kinase"/>
    <property type="match status" value="1"/>
</dbReference>
<keyword evidence="3" id="KW-0418">Kinase</keyword>
<protein>
    <submittedName>
        <fullName evidence="3">Histidine kinase</fullName>
    </submittedName>
</protein>